<dbReference type="PANTHER" id="PTHR42937">
    <property type="match status" value="1"/>
</dbReference>
<organism evidence="2 3">
    <name type="scientific">Penicillium digitatum (strain PHI26 / CECT 20796)</name>
    <name type="common">Green mold</name>
    <dbReference type="NCBI Taxonomy" id="1170229"/>
    <lineage>
        <taxon>Eukaryota</taxon>
        <taxon>Fungi</taxon>
        <taxon>Dikarya</taxon>
        <taxon>Ascomycota</taxon>
        <taxon>Pezizomycotina</taxon>
        <taxon>Eurotiomycetes</taxon>
        <taxon>Eurotiomycetidae</taxon>
        <taxon>Eurotiales</taxon>
        <taxon>Aspergillaceae</taxon>
        <taxon>Penicillium</taxon>
    </lineage>
</organism>
<evidence type="ECO:0000313" key="3">
    <source>
        <dbReference type="Proteomes" id="UP000009882"/>
    </source>
</evidence>
<dbReference type="AlphaFoldDB" id="K9FPT7"/>
<protein>
    <recommendedName>
        <fullName evidence="1">Tryptophan synthase beta chain-like PALP domain-containing protein</fullName>
    </recommendedName>
</protein>
<dbReference type="EMBL" id="AKCT01000320">
    <property type="protein sequence ID" value="EKV04748.1"/>
    <property type="molecule type" value="Genomic_DNA"/>
</dbReference>
<feature type="domain" description="Tryptophan synthase beta chain-like PALP" evidence="1">
    <location>
        <begin position="3"/>
        <end position="58"/>
    </location>
</feature>
<proteinExistence type="predicted"/>
<evidence type="ECO:0000259" key="1">
    <source>
        <dbReference type="Pfam" id="PF00291"/>
    </source>
</evidence>
<dbReference type="InParanoid" id="K9FPT7"/>
<evidence type="ECO:0000313" key="2">
    <source>
        <dbReference type="EMBL" id="EKV04748.1"/>
    </source>
</evidence>
<accession>K9FPT7</accession>
<dbReference type="Proteomes" id="UP000009882">
    <property type="component" value="Unassembled WGS sequence"/>
</dbReference>
<reference evidence="3" key="1">
    <citation type="journal article" date="2012" name="BMC Genomics">
        <title>Genome sequence of the necrotrophic fungus Penicillium digitatum, the main postharvest pathogen of citrus.</title>
        <authorList>
            <person name="Marcet-Houben M."/>
            <person name="Ballester A.-R."/>
            <person name="de la Fuente B."/>
            <person name="Harries E."/>
            <person name="Marcos J.F."/>
            <person name="Gonzalez-Candelas L."/>
            <person name="Gabaldon T."/>
        </authorList>
    </citation>
    <scope>NUCLEOTIDE SEQUENCE [LARGE SCALE GENOMIC DNA]</scope>
    <source>
        <strain evidence="3">PHI26 / CECT 20796</strain>
    </source>
</reference>
<dbReference type="STRING" id="1170229.K9FPT7"/>
<keyword evidence="3" id="KW-1185">Reference proteome</keyword>
<sequence>MENHGRAVAFMARLLGIEARILVPRSLNHRTRDIIAVEGAQLAIVQGDYDQAVPEAMNETHVGQGCTSHSEYGVRGV</sequence>
<dbReference type="InterPro" id="IPR001926">
    <property type="entry name" value="TrpB-like_PALP"/>
</dbReference>
<gene>
    <name evidence="2" type="ORF">PDIG_87400</name>
</gene>
<dbReference type="HOGENOM" id="CLU_2638815_0_0_1"/>
<dbReference type="Gene3D" id="3.40.50.1100">
    <property type="match status" value="1"/>
</dbReference>
<comment type="caution">
    <text evidence="2">The sequence shown here is derived from an EMBL/GenBank/DDBJ whole genome shotgun (WGS) entry which is preliminary data.</text>
</comment>
<dbReference type="PANTHER" id="PTHR42937:SF1">
    <property type="entry name" value="DIAMINOPROPIONATE AMMONIA-LYASE"/>
    <property type="match status" value="1"/>
</dbReference>
<dbReference type="SUPFAM" id="SSF53686">
    <property type="entry name" value="Tryptophan synthase beta subunit-like PLP-dependent enzymes"/>
    <property type="match status" value="1"/>
</dbReference>
<dbReference type="Pfam" id="PF00291">
    <property type="entry name" value="PALP"/>
    <property type="match status" value="1"/>
</dbReference>
<dbReference type="InterPro" id="IPR036052">
    <property type="entry name" value="TrpB-like_PALP_sf"/>
</dbReference>
<name>K9FPT7_PEND2</name>